<reference evidence="2 3" key="1">
    <citation type="journal article" date="2011" name="Cell">
        <title>Insight into structure and assembly of the nuclear pore complex by utilizing the genome of a eukaryotic thermophile.</title>
        <authorList>
            <person name="Amlacher S."/>
            <person name="Sarges P."/>
            <person name="Flemming D."/>
            <person name="van Noort V."/>
            <person name="Kunze R."/>
            <person name="Devos D.P."/>
            <person name="Arumugam M."/>
            <person name="Bork P."/>
            <person name="Hurt E."/>
        </authorList>
    </citation>
    <scope>NUCLEOTIDE SEQUENCE [LARGE SCALE GENOMIC DNA]</scope>
    <source>
        <strain evidence="3">DSM 1495 / CBS 144.50 / IMI 039719</strain>
    </source>
</reference>
<feature type="region of interest" description="Disordered" evidence="1">
    <location>
        <begin position="1"/>
        <end position="30"/>
    </location>
</feature>
<dbReference type="OrthoDB" id="5296at2759"/>
<protein>
    <submittedName>
        <fullName evidence="2">Uncharacterized protein</fullName>
    </submittedName>
</protein>
<dbReference type="STRING" id="759272.G0SFC1"/>
<gene>
    <name evidence="2" type="ORF">CTHT_0061520</name>
</gene>
<feature type="region of interest" description="Disordered" evidence="1">
    <location>
        <begin position="151"/>
        <end position="334"/>
    </location>
</feature>
<feature type="region of interest" description="Disordered" evidence="1">
    <location>
        <begin position="468"/>
        <end position="550"/>
    </location>
</feature>
<dbReference type="GeneID" id="18260190"/>
<organism evidence="3">
    <name type="scientific">Chaetomium thermophilum (strain DSM 1495 / CBS 144.50 / IMI 039719)</name>
    <name type="common">Thermochaetoides thermophila</name>
    <dbReference type="NCBI Taxonomy" id="759272"/>
    <lineage>
        <taxon>Eukaryota</taxon>
        <taxon>Fungi</taxon>
        <taxon>Dikarya</taxon>
        <taxon>Ascomycota</taxon>
        <taxon>Pezizomycotina</taxon>
        <taxon>Sordariomycetes</taxon>
        <taxon>Sordariomycetidae</taxon>
        <taxon>Sordariales</taxon>
        <taxon>Chaetomiaceae</taxon>
        <taxon>Thermochaetoides</taxon>
    </lineage>
</organism>
<proteinExistence type="predicted"/>
<dbReference type="KEGG" id="cthr:CTHT_0061520"/>
<feature type="compositionally biased region" description="Basic and acidic residues" evidence="1">
    <location>
        <begin position="295"/>
        <end position="304"/>
    </location>
</feature>
<sequence>MVEKEDVEALLKTGSWRTSRSRSRDPRDSYRVRYDAPYDHAKSTISISYTLERSSRQTWPPPPTVEDEAVALAKEYPGMREWQPPADEEPKNRGTIDQIPLFEVVHEYNPERRFIYIPGAATQESNNVNQARYENNTCRKFVLVTKDKGTDEKKAVDEKVTAKGQGVSQEKSTKKPDSPPKVEVPEEKPKTELPKRKSHQDLPRLNTNLVGQEQPVHRSSSRRGREKPVADQDTLKQSQTNNQPSAKKSDGDDFISPSVQQTIGRRDKAYWDYHLPSQRKSGHSPSRSEAGVEVSGKRRADRTGSKHLATPSNRRRSSSTHGMPIRNNSTAEQPQSFIQLADSAFNFDRDALLGRFALSSWGKNDIYGYMEPGVDYMTGVRDIAQNSFPQRAAQIPDPQLHPRGAREMPSSSPSRRRNRRREVQERERSSSDEEAYKGKPPRHSELPYPSTPALELEEPAHSLDAAWQPSAKGLGPIPQLAPPPSGGYQREISPPQSSRPEPMSVGRARRNNDLSESPAASGSSPRRSTHSLIIGPEKSPRDQSVDFLPSASMSVRPARLTYSRNHAITEFTPSASATSLLSLDSSTDTPPLLDWQPGNLDERILKRSGGGRLKLELDRLSDCPWKYPMVVTYPGINNQFVALNTAVIDFTICVECYWRHFHETDYQGLFVAAPSRQVGQLISCDFGSSVWYRIAYILTKEQKLPDLRLMEHIAYVAARTEPCTGTQFLPRNWYSIHHRDPAYGYVEEFNVCQRCVRILEVLLRPFKGLFQPIAEELRRSSGICEMHYAPDRKRFFTYFHILREAAEKALERSVPVNVNEVARQLRAVLLHDECMRDVKVPERAWFVLKQIPEFTVCEECYDTVVWPIIEAKRNNVVVRNFLDRRQVRAHASCQLYSDRMRKVFREVCETGDFKYLAHVLQDRMQEMLEIEKRYEQLKKANQADPDVQRELAALARRFKEIE</sequence>
<feature type="compositionally biased region" description="Low complexity" evidence="1">
    <location>
        <begin position="515"/>
        <end position="526"/>
    </location>
</feature>
<feature type="compositionally biased region" description="Basic and acidic residues" evidence="1">
    <location>
        <begin position="151"/>
        <end position="161"/>
    </location>
</feature>
<dbReference type="RefSeq" id="XP_006696468.1">
    <property type="nucleotide sequence ID" value="XM_006696405.1"/>
</dbReference>
<dbReference type="Proteomes" id="UP000008066">
    <property type="component" value="Unassembled WGS sequence"/>
</dbReference>
<accession>G0SFC1</accession>
<dbReference type="OMA" id="GYQDWYT"/>
<evidence type="ECO:0000313" key="3">
    <source>
        <dbReference type="Proteomes" id="UP000008066"/>
    </source>
</evidence>
<name>G0SFC1_CHATD</name>
<feature type="region of interest" description="Disordered" evidence="1">
    <location>
        <begin position="394"/>
        <end position="451"/>
    </location>
</feature>
<feature type="compositionally biased region" description="Basic and acidic residues" evidence="1">
    <location>
        <begin position="421"/>
        <end position="445"/>
    </location>
</feature>
<dbReference type="eggNOG" id="ENOG502SJTA">
    <property type="taxonomic scope" value="Eukaryota"/>
</dbReference>
<dbReference type="HOGENOM" id="CLU_010037_0_0_1"/>
<feature type="compositionally biased region" description="Basic and acidic residues" evidence="1">
    <location>
        <begin position="171"/>
        <end position="202"/>
    </location>
</feature>
<dbReference type="EMBL" id="GL988046">
    <property type="protein sequence ID" value="EGS18137.1"/>
    <property type="molecule type" value="Genomic_DNA"/>
</dbReference>
<feature type="compositionally biased region" description="Polar residues" evidence="1">
    <location>
        <begin position="235"/>
        <end position="246"/>
    </location>
</feature>
<evidence type="ECO:0000313" key="2">
    <source>
        <dbReference type="EMBL" id="EGS18137.1"/>
    </source>
</evidence>
<evidence type="ECO:0000256" key="1">
    <source>
        <dbReference type="SAM" id="MobiDB-lite"/>
    </source>
</evidence>
<dbReference type="AlphaFoldDB" id="G0SFC1"/>
<keyword evidence="3" id="KW-1185">Reference proteome</keyword>